<protein>
    <submittedName>
        <fullName evidence="6">Type II toxin-antitoxin system HipA family toxin</fullName>
    </submittedName>
</protein>
<comment type="similarity">
    <text evidence="1">Belongs to the HipA Ser/Thr kinase family.</text>
</comment>
<organism evidence="6 7">
    <name type="scientific">Leptonema illini</name>
    <dbReference type="NCBI Taxonomy" id="183"/>
    <lineage>
        <taxon>Bacteria</taxon>
        <taxon>Pseudomonadati</taxon>
        <taxon>Spirochaetota</taxon>
        <taxon>Spirochaetia</taxon>
        <taxon>Leptospirales</taxon>
        <taxon>Leptospiraceae</taxon>
        <taxon>Leptonema</taxon>
    </lineage>
</organism>
<evidence type="ECO:0000259" key="5">
    <source>
        <dbReference type="Pfam" id="PF13657"/>
    </source>
</evidence>
<keyword evidence="3" id="KW-0418">Kinase</keyword>
<feature type="domain" description="HipA N-terminal subdomain 1" evidence="5">
    <location>
        <begin position="22"/>
        <end position="122"/>
    </location>
</feature>
<dbReference type="InterPro" id="IPR017508">
    <property type="entry name" value="HipA_N1"/>
</dbReference>
<evidence type="ECO:0000256" key="2">
    <source>
        <dbReference type="ARBA" id="ARBA00022679"/>
    </source>
</evidence>
<evidence type="ECO:0000259" key="4">
    <source>
        <dbReference type="Pfam" id="PF07804"/>
    </source>
</evidence>
<evidence type="ECO:0000256" key="1">
    <source>
        <dbReference type="ARBA" id="ARBA00010164"/>
    </source>
</evidence>
<dbReference type="InterPro" id="IPR012893">
    <property type="entry name" value="HipA-like_C"/>
</dbReference>
<dbReference type="GO" id="GO:0005829">
    <property type="term" value="C:cytosol"/>
    <property type="evidence" value="ECO:0007669"/>
    <property type="project" value="TreeGrafter"/>
</dbReference>
<evidence type="ECO:0000313" key="7">
    <source>
        <dbReference type="Proteomes" id="UP000460298"/>
    </source>
</evidence>
<dbReference type="InterPro" id="IPR052028">
    <property type="entry name" value="HipA_Ser/Thr_kinase"/>
</dbReference>
<feature type="domain" description="HipA-like C-terminal" evidence="4">
    <location>
        <begin position="167"/>
        <end position="383"/>
    </location>
</feature>
<name>A0A833LZQ5_9LEPT</name>
<gene>
    <name evidence="6" type="ORF">F9K24_02160</name>
</gene>
<keyword evidence="2" id="KW-0808">Transferase</keyword>
<dbReference type="Proteomes" id="UP000460298">
    <property type="component" value="Unassembled WGS sequence"/>
</dbReference>
<evidence type="ECO:0000256" key="3">
    <source>
        <dbReference type="ARBA" id="ARBA00022777"/>
    </source>
</evidence>
<dbReference type="Pfam" id="PF07804">
    <property type="entry name" value="HipA_C"/>
    <property type="match status" value="1"/>
</dbReference>
<dbReference type="Pfam" id="PF13657">
    <property type="entry name" value="Couple_hipA"/>
    <property type="match status" value="1"/>
</dbReference>
<dbReference type="AlphaFoldDB" id="A0A833LZQ5"/>
<evidence type="ECO:0000313" key="6">
    <source>
        <dbReference type="EMBL" id="KAB2934601.1"/>
    </source>
</evidence>
<dbReference type="PANTHER" id="PTHR37419:SF8">
    <property type="entry name" value="TOXIN YJJJ"/>
    <property type="match status" value="1"/>
</dbReference>
<sequence>MTSNAPTEAFVWAWLPGALEPVVVGRLKEQSDRRLLFHYGRSYLDRPDAIPLDDRELPLQKGFLPLFNGLSIPGCLRDGSPDAWGRRVILNRIVGASDDTMQLNEITYMLESGSDRVGALDFQRSATEYVPRLAGPATLEDLLESADRIEQGKPLSPDLVLALQHGTSIGGARPKALIETNSEKYIAKFSSSTDIMNFVKAEFVAMRMADRLGLDVAQVRLVKAAGRDVLLIRRFDRLHTSKGWQRRLMLSALTLLQLDEMMARYASYETLCEIIRHRFGSPEATLRELFARLIFNILCGNTDDHARNHAAFWNGTTLQLTPAYDLCPQPRAGNEATQAMLIQGENRFSRLDVCIGAAAQFLLSREEAIATIDRLIFGIQEHWQAVCDEAELSEVDRRLLWRRQFLNPFAFTVSAEASKKGSFSDKLPEHWKRFL</sequence>
<proteinExistence type="inferred from homology"/>
<dbReference type="GO" id="GO:0004674">
    <property type="term" value="F:protein serine/threonine kinase activity"/>
    <property type="evidence" value="ECO:0007669"/>
    <property type="project" value="TreeGrafter"/>
</dbReference>
<accession>A0A833LZQ5</accession>
<dbReference type="EMBL" id="WBUI01000002">
    <property type="protein sequence ID" value="KAB2934601.1"/>
    <property type="molecule type" value="Genomic_DNA"/>
</dbReference>
<comment type="caution">
    <text evidence="6">The sequence shown here is derived from an EMBL/GenBank/DDBJ whole genome shotgun (WGS) entry which is preliminary data.</text>
</comment>
<reference evidence="6 7" key="1">
    <citation type="submission" date="2019-10" db="EMBL/GenBank/DDBJ databases">
        <title>Extracellular Electron Transfer in a Candidatus Methanoperedens spp. Enrichment Culture.</title>
        <authorList>
            <person name="Berger S."/>
            <person name="Rangel Shaw D."/>
            <person name="Berben T."/>
            <person name="In 'T Zandt M."/>
            <person name="Frank J."/>
            <person name="Reimann J."/>
            <person name="Jetten M.S.M."/>
            <person name="Welte C.U."/>
        </authorList>
    </citation>
    <scope>NUCLEOTIDE SEQUENCE [LARGE SCALE GENOMIC DNA]</scope>
    <source>
        <strain evidence="6">SB12</strain>
    </source>
</reference>
<dbReference type="PANTHER" id="PTHR37419">
    <property type="entry name" value="SERINE/THREONINE-PROTEIN KINASE TOXIN HIPA"/>
    <property type="match status" value="1"/>
</dbReference>
<dbReference type="Gene3D" id="1.10.1070.20">
    <property type="match status" value="1"/>
</dbReference>